<evidence type="ECO:0000256" key="1">
    <source>
        <dbReference type="SAM" id="Phobius"/>
    </source>
</evidence>
<dbReference type="EMBL" id="APGJ01000007">
    <property type="protein sequence ID" value="EYD70711.1"/>
    <property type="molecule type" value="Genomic_DNA"/>
</dbReference>
<keyword evidence="3" id="KW-1185">Reference proteome</keyword>
<accession>A0A017H8K5</accession>
<feature type="transmembrane region" description="Helical" evidence="1">
    <location>
        <begin position="31"/>
        <end position="51"/>
    </location>
</feature>
<name>A0A017H8K5_9RHOB</name>
<sequence>MRNWAIAFIALATLSGLACLGAGTPETLGSARILMVLFGALGAYAATAHALQSRGRRRPRDGGPLNV</sequence>
<dbReference type="Proteomes" id="UP000025047">
    <property type="component" value="Unassembled WGS sequence"/>
</dbReference>
<dbReference type="PATRIC" id="fig|1122180.6.peg.2330"/>
<protein>
    <recommendedName>
        <fullName evidence="4">Lipoprotein</fullName>
    </recommendedName>
</protein>
<evidence type="ECO:0000313" key="3">
    <source>
        <dbReference type="Proteomes" id="UP000025047"/>
    </source>
</evidence>
<reference evidence="2 3" key="1">
    <citation type="submission" date="2013-03" db="EMBL/GenBank/DDBJ databases">
        <authorList>
            <person name="Fiebig A."/>
            <person name="Goeker M."/>
            <person name="Klenk H.-P.P."/>
        </authorList>
    </citation>
    <scope>NUCLEOTIDE SEQUENCE [LARGE SCALE GENOMIC DNA]</scope>
    <source>
        <strain evidence="2 3">DSM 17492</strain>
    </source>
</reference>
<evidence type="ECO:0000313" key="2">
    <source>
        <dbReference type="EMBL" id="EYD70711.1"/>
    </source>
</evidence>
<proteinExistence type="predicted"/>
<dbReference type="PROSITE" id="PS51257">
    <property type="entry name" value="PROKAR_LIPOPROTEIN"/>
    <property type="match status" value="1"/>
</dbReference>
<dbReference type="STRING" id="1122180.Lokhon_02352"/>
<comment type="caution">
    <text evidence="2">The sequence shown here is derived from an EMBL/GenBank/DDBJ whole genome shotgun (WGS) entry which is preliminary data.</text>
</comment>
<evidence type="ECO:0008006" key="4">
    <source>
        <dbReference type="Google" id="ProtNLM"/>
    </source>
</evidence>
<dbReference type="HOGENOM" id="CLU_2807280_0_0_5"/>
<keyword evidence="1" id="KW-0472">Membrane</keyword>
<keyword evidence="1" id="KW-0812">Transmembrane</keyword>
<gene>
    <name evidence="2" type="ORF">Lokhon_02352</name>
</gene>
<organism evidence="2 3">
    <name type="scientific">Limimaricola hongkongensis DSM 17492</name>
    <dbReference type="NCBI Taxonomy" id="1122180"/>
    <lineage>
        <taxon>Bacteria</taxon>
        <taxon>Pseudomonadati</taxon>
        <taxon>Pseudomonadota</taxon>
        <taxon>Alphaproteobacteria</taxon>
        <taxon>Rhodobacterales</taxon>
        <taxon>Paracoccaceae</taxon>
        <taxon>Limimaricola</taxon>
    </lineage>
</organism>
<dbReference type="OrthoDB" id="9973052at2"/>
<keyword evidence="1" id="KW-1133">Transmembrane helix</keyword>
<dbReference type="AlphaFoldDB" id="A0A017H8K5"/>
<dbReference type="RefSeq" id="WP_017929295.1">
    <property type="nucleotide sequence ID" value="NZ_KB823000.1"/>
</dbReference>